<dbReference type="Proteomes" id="UP000054047">
    <property type="component" value="Unassembled WGS sequence"/>
</dbReference>
<dbReference type="EMBL" id="KN767730">
    <property type="protein sequence ID" value="KIH47423.1"/>
    <property type="molecule type" value="Genomic_DNA"/>
</dbReference>
<reference evidence="1 2" key="1">
    <citation type="submission" date="2013-12" db="EMBL/GenBank/DDBJ databases">
        <title>Draft genome of the parsitic nematode Ancylostoma duodenale.</title>
        <authorList>
            <person name="Mitreva M."/>
        </authorList>
    </citation>
    <scope>NUCLEOTIDE SEQUENCE [LARGE SCALE GENOMIC DNA]</scope>
    <source>
        <strain evidence="1 2">Zhejiang</strain>
    </source>
</reference>
<proteinExistence type="predicted"/>
<evidence type="ECO:0000313" key="1">
    <source>
        <dbReference type="EMBL" id="KIH47423.1"/>
    </source>
</evidence>
<organism evidence="1 2">
    <name type="scientific">Ancylostoma duodenale</name>
    <dbReference type="NCBI Taxonomy" id="51022"/>
    <lineage>
        <taxon>Eukaryota</taxon>
        <taxon>Metazoa</taxon>
        <taxon>Ecdysozoa</taxon>
        <taxon>Nematoda</taxon>
        <taxon>Chromadorea</taxon>
        <taxon>Rhabditida</taxon>
        <taxon>Rhabditina</taxon>
        <taxon>Rhabditomorpha</taxon>
        <taxon>Strongyloidea</taxon>
        <taxon>Ancylostomatidae</taxon>
        <taxon>Ancylostomatinae</taxon>
        <taxon>Ancylostoma</taxon>
    </lineage>
</organism>
<gene>
    <name evidence="1" type="ORF">ANCDUO_22518</name>
</gene>
<evidence type="ECO:0000313" key="2">
    <source>
        <dbReference type="Proteomes" id="UP000054047"/>
    </source>
</evidence>
<keyword evidence="2" id="KW-1185">Reference proteome</keyword>
<name>A0A0C2BU30_9BILA</name>
<sequence>MLFVFLKRTESIGRLWHTRGTNGRIAGARSIHPKTNGSQGYLHSRVLRGLLKGQNAVAPKGCLAAMFLYMCASVTHIFSGMSFHMEPQPSKEYQKNAATMEDPTLSHGMRNIFSCQIKHAPDQRSSLELITPPNSNSY</sequence>
<dbReference type="OrthoDB" id="5903432at2759"/>
<accession>A0A0C2BU30</accession>
<dbReference type="AlphaFoldDB" id="A0A0C2BU30"/>
<protein>
    <submittedName>
        <fullName evidence="1">Uncharacterized protein</fullName>
    </submittedName>
</protein>